<feature type="compositionally biased region" description="Low complexity" evidence="7">
    <location>
        <begin position="496"/>
        <end position="509"/>
    </location>
</feature>
<evidence type="ECO:0000256" key="7">
    <source>
        <dbReference type="SAM" id="MobiDB-lite"/>
    </source>
</evidence>
<feature type="compositionally biased region" description="Basic and acidic residues" evidence="7">
    <location>
        <begin position="364"/>
        <end position="386"/>
    </location>
</feature>
<evidence type="ECO:0000256" key="4">
    <source>
        <dbReference type="ARBA" id="ARBA00023242"/>
    </source>
</evidence>
<comment type="similarity">
    <text evidence="2 6">Belongs to the SCC2/Nipped-B family.</text>
</comment>
<evidence type="ECO:0000256" key="6">
    <source>
        <dbReference type="RuleBase" id="RU364107"/>
    </source>
</evidence>
<feature type="compositionally biased region" description="Polar residues" evidence="7">
    <location>
        <begin position="392"/>
        <end position="401"/>
    </location>
</feature>
<feature type="compositionally biased region" description="Polar residues" evidence="7">
    <location>
        <begin position="755"/>
        <end position="766"/>
    </location>
</feature>
<evidence type="ECO:0000259" key="8">
    <source>
        <dbReference type="Pfam" id="PF12830"/>
    </source>
</evidence>
<feature type="compositionally biased region" description="Basic and acidic residues" evidence="7">
    <location>
        <begin position="456"/>
        <end position="466"/>
    </location>
</feature>
<name>A0A8X7MT99_9BASI</name>
<feature type="region of interest" description="Disordered" evidence="7">
    <location>
        <begin position="1"/>
        <end position="163"/>
    </location>
</feature>
<dbReference type="InterPro" id="IPR026003">
    <property type="entry name" value="Cohesin_HEAT"/>
</dbReference>
<dbReference type="EMBL" id="LWDE02000431">
    <property type="protein sequence ID" value="KAE8247746.1"/>
    <property type="molecule type" value="Genomic_DNA"/>
</dbReference>
<feature type="compositionally biased region" description="Polar residues" evidence="7">
    <location>
        <begin position="22"/>
        <end position="44"/>
    </location>
</feature>
<feature type="region of interest" description="Disordered" evidence="7">
    <location>
        <begin position="2138"/>
        <end position="2160"/>
    </location>
</feature>
<keyword evidence="4 6" id="KW-0539">Nucleus</keyword>
<sequence>MRGGVSGPSSMLALRRREHSFGNGQSQPPTPSAQRASTSVQPSAMHTPAALKPHAAPFSPESSSTSNSSIKSGIHMFNAPARSGVSSARRLPQFTIPSAPRERGTPFTGATPSHVAVNARPTKVSATPIQRKDGSYSSFPPTTKKALTPQSQHQQRHGIISRRPKKLLASVTSATSFYSNTSATPAQPRSISFTFGAPVGRVPRPMPTPGSPGGSPDPIDAFSSPIPLRAVHVQPALMHRDNRKKGKGTAADRLSEEDEDDAVRQTPRASGSNMPNKRKLVQIYESDEDDDDDDLPIFKKSTAYMRPEPATTSKSVPQPVPAQASQRPQPVVANKENAIRASAQKVAAVEAEAAEPARKRQKRDKAEGEKRQQKEKSSEKSRERVDAAPVATATSEITSSGKAKKIKRTAERSAQATKNDGPPLPAAPEKDSTADSRKQRRSSRKTDTVPQPSSYEKIKEKLKEKAVNQPVNVPAPSRSSTRGNETKLSKDKSKPEAQAAAEQQPVADAGPSSTRPRRRPQKTIIELTEDEDDDEVEDQDDVYGEESDDEPIVSKARKGDGAPSRSKRVKQVVSDDEEEETDGFGNAASNPVLQLLEEEDEEGAILDPKDQPRLSAGKAKGVDKRSPVRRFLDLMAEIFAGEAGLPAAASAKASIRAESALVFANVQGHFVLRMDVLHSLIRLIRLCKDTPPTPVVLAEEASSDAPEPEPSSIAQIETTDLGHLLRILERTVRAAGGTRPFAESTGTSKAKDIATESTSDENTPTSDAEASSSEAEKSPVDKKDKSSQYLELAPRLERIATGVLASECCFEIFSLEALQSSLVSEDILQTCLDTLKLSVNETLLPFVEGCADIKTANSQPLLRHFLQNLVPAPLKKKRGRASQSKAADVKGVTAITGCGNQVTSVFVRTFAALGALHALVNIGSIQLSESVLISAVYVSLGPFFAIEPEESSTKGKGPAGKEKKASGTNVRSAIDAVGGASAMRSLRLPALHLLRSIFARHPEQRSWIIEEVLGSLGKLAGTKKMTRQIALRSGGSVNFLTTLLLHLVQSSAHGFREHVLSKEPVATLSSPEKSPVSTKAGANKKRKRSESPVKGGKARKSTQAAMWSMSMEGPLQTATTISTVIMQRLAASKVSKSSNDSAFVPIVESLMSDLLEAVFLPEWPGAAILLTRFCISFCSVLNDPQVGPEARGIAIDHLGAAASRLRSCQLQLNNTGPATAGAKSKRLLRDIVDESGELDSEALEQLQTSYVFLRNNLGRITDEDRAADSARELLEAQWVAETAAAMTKLSEDGDAGETQAAEDQKALEDLVEDLKRAPKRVGKDLPRSDEITPTQYKKLTRTSHFVLSSSAFMVQYETLQDHLLDALERQAVANRAKALRALSSIAAVDGDLLANEEVRWFVEAKLEDASVGVREAAVGLLARYVLQRPKEIDIHFEQLVHHIHDSGVSVRKRIVRLLADIYTLVSDKSIQAQCCARLIRCVTDEDTSVQDLAVATIAKLWFEVSMRVADSKKGKLVAVNDGEEIGSKRIPSASDNEAYIRHRDVITTVASMIRERPSPMEEVFSRMLQQCSEQDAAKLRNAYRSLSDKMIDAIVSEPTASQETSGENDPTSMFSRVKTIHLLVTTLPTVLTVNRGKALLPFLKSAQTEVEMQVLHLLLRVFSAALPSMPRTAIAFAQELERSLMPLINKPRFKSGSTALQELVGCYVKVITLHTHNFTLMIKMFTQCYGRLQFVADHVSVAPKLPLEATNAILIALTTLLCEHADFDKLKETNPVLAPSISNLNAGSVLESVYTMLVTIYQSEDPGYKAAALQSLGWLFRSYPSLMGRDDATRTMDEVLGTGDAHQRELLLRSLLEFLNGQQQTRSEEMAASKRGRGNVQQDTAVNMAQLVGDTAEFAESSVSSILLQRYLNRILEASLSVRIPSLQRTALEILNITVLQGLTHPLQCVPTLIALETSADENVRTTAFRMHSHLAQKHGSILAARYLEHARVAFNFQLSIKSTDQLRGFRMEERPTAALHQWYSLVSDKRQTKLDFLKAMIKAFDTDRFEEACTMEHVAFARFMADNLAVFDYTTNEEVMTVVGELRTILSLAGMQTYSAIDDELEERETELRNLSQGPQKKAIEIWVEIETTSARPKRGLPTTTSQPSQQATSTPVAASDKILDKARELELARTSTILGFALLLRNQLKWMYTLSEARCAKYVPGKKTSAGADKPAVRRPLTTSTAAVLELSSLPGAFSSCEQSRDALLQMQAYHNAIAEEGSILEADEGDTYD</sequence>
<dbReference type="Proteomes" id="UP000077684">
    <property type="component" value="Unassembled WGS sequence"/>
</dbReference>
<keyword evidence="10" id="KW-1185">Reference proteome</keyword>
<dbReference type="Gene3D" id="1.25.10.10">
    <property type="entry name" value="Leucine-rich Repeat Variant"/>
    <property type="match status" value="2"/>
</dbReference>
<evidence type="ECO:0000313" key="10">
    <source>
        <dbReference type="Proteomes" id="UP000077684"/>
    </source>
</evidence>
<dbReference type="SUPFAM" id="SSF48371">
    <property type="entry name" value="ARM repeat"/>
    <property type="match status" value="1"/>
</dbReference>
<dbReference type="GO" id="GO:0061775">
    <property type="term" value="F:cohesin loader activity"/>
    <property type="evidence" value="ECO:0007669"/>
    <property type="project" value="InterPro"/>
</dbReference>
<evidence type="ECO:0000256" key="1">
    <source>
        <dbReference type="ARBA" id="ARBA00004123"/>
    </source>
</evidence>
<evidence type="ECO:0000313" key="9">
    <source>
        <dbReference type="EMBL" id="KAE8247746.1"/>
    </source>
</evidence>
<keyword evidence="3 6" id="KW-0677">Repeat</keyword>
<dbReference type="GO" id="GO:0010468">
    <property type="term" value="P:regulation of gene expression"/>
    <property type="evidence" value="ECO:0007669"/>
    <property type="project" value="InterPro"/>
</dbReference>
<feature type="compositionally biased region" description="Low complexity" evidence="7">
    <location>
        <begin position="340"/>
        <end position="351"/>
    </location>
</feature>
<dbReference type="GO" id="GO:1990414">
    <property type="term" value="P:replication-born double-strand break repair via sister chromatid exchange"/>
    <property type="evidence" value="ECO:0007669"/>
    <property type="project" value="TreeGrafter"/>
</dbReference>
<feature type="compositionally biased region" description="Basic and acidic residues" evidence="7">
    <location>
        <begin position="428"/>
        <end position="437"/>
    </location>
</feature>
<feature type="compositionally biased region" description="Low complexity" evidence="7">
    <location>
        <begin position="59"/>
        <end position="72"/>
    </location>
</feature>
<evidence type="ECO:0000256" key="5">
    <source>
        <dbReference type="ARBA" id="ARBA00023306"/>
    </source>
</evidence>
<feature type="compositionally biased region" description="Basic and acidic residues" evidence="7">
    <location>
        <begin position="774"/>
        <end position="786"/>
    </location>
</feature>
<gene>
    <name evidence="9" type="ORF">A4X06_0g4223</name>
</gene>
<dbReference type="GO" id="GO:0090694">
    <property type="term" value="C:Scc2-Scc4 cohesin loading complex"/>
    <property type="evidence" value="ECO:0007669"/>
    <property type="project" value="TreeGrafter"/>
</dbReference>
<dbReference type="GO" id="GO:0003682">
    <property type="term" value="F:chromatin binding"/>
    <property type="evidence" value="ECO:0007669"/>
    <property type="project" value="TreeGrafter"/>
</dbReference>
<dbReference type="GO" id="GO:0140588">
    <property type="term" value="P:chromatin looping"/>
    <property type="evidence" value="ECO:0007669"/>
    <property type="project" value="InterPro"/>
</dbReference>
<reference evidence="9" key="1">
    <citation type="submission" date="2016-04" db="EMBL/GenBank/DDBJ databases">
        <authorList>
            <person name="Nguyen H.D."/>
            <person name="Samba Siva P."/>
            <person name="Cullis J."/>
            <person name="Levesque C.A."/>
            <person name="Hambleton S."/>
        </authorList>
    </citation>
    <scope>NUCLEOTIDE SEQUENCE</scope>
    <source>
        <strain evidence="9">DAOMC 236426</strain>
    </source>
</reference>
<reference evidence="9" key="2">
    <citation type="journal article" date="2019" name="IMA Fungus">
        <title>Genome sequencing and comparison of five Tilletia species to identify candidate genes for the detection of regulated species infecting wheat.</title>
        <authorList>
            <person name="Nguyen H.D.T."/>
            <person name="Sultana T."/>
            <person name="Kesanakurti P."/>
            <person name="Hambleton S."/>
        </authorList>
    </citation>
    <scope>NUCLEOTIDE SEQUENCE</scope>
    <source>
        <strain evidence="9">DAOMC 236426</strain>
    </source>
</reference>
<dbReference type="GO" id="GO:0034087">
    <property type="term" value="P:establishment of mitotic sister chromatid cohesion"/>
    <property type="evidence" value="ECO:0007669"/>
    <property type="project" value="TreeGrafter"/>
</dbReference>
<dbReference type="InterPro" id="IPR016024">
    <property type="entry name" value="ARM-type_fold"/>
</dbReference>
<dbReference type="PANTHER" id="PTHR21704">
    <property type="entry name" value="NIPPED-B-LIKE PROTEIN DELANGIN SCC2-RELATED"/>
    <property type="match status" value="1"/>
</dbReference>
<feature type="compositionally biased region" description="Basic residues" evidence="7">
    <location>
        <begin position="154"/>
        <end position="163"/>
    </location>
</feature>
<feature type="domain" description="Sister chromatid cohesion C-terminal" evidence="8">
    <location>
        <begin position="1905"/>
        <end position="2089"/>
    </location>
</feature>
<evidence type="ECO:0000256" key="2">
    <source>
        <dbReference type="ARBA" id="ARBA00009252"/>
    </source>
</evidence>
<protein>
    <recommendedName>
        <fullName evidence="6">Sister chromatid cohesion protein</fullName>
    </recommendedName>
</protein>
<dbReference type="InterPro" id="IPR033031">
    <property type="entry name" value="Scc2/Nipped-B"/>
</dbReference>
<feature type="compositionally biased region" description="Polar residues" evidence="7">
    <location>
        <begin position="178"/>
        <end position="193"/>
    </location>
</feature>
<dbReference type="CDD" id="cd23958">
    <property type="entry name" value="SCC2"/>
    <property type="match status" value="1"/>
</dbReference>
<dbReference type="GO" id="GO:0071169">
    <property type="term" value="P:establishment of protein localization to chromatin"/>
    <property type="evidence" value="ECO:0007669"/>
    <property type="project" value="TreeGrafter"/>
</dbReference>
<feature type="compositionally biased region" description="Acidic residues" evidence="7">
    <location>
        <begin position="285"/>
        <end position="295"/>
    </location>
</feature>
<proteinExistence type="inferred from homology"/>
<feature type="region of interest" description="Disordered" evidence="7">
    <location>
        <begin position="1064"/>
        <end position="1102"/>
    </location>
</feature>
<accession>A0A8X7MT99</accession>
<dbReference type="InterPro" id="IPR011989">
    <property type="entry name" value="ARM-like"/>
</dbReference>
<dbReference type="Pfam" id="PF12830">
    <property type="entry name" value="Nipped-B_C"/>
    <property type="match status" value="1"/>
</dbReference>
<feature type="compositionally biased region" description="Polar residues" evidence="7">
    <location>
        <begin position="1067"/>
        <end position="1077"/>
    </location>
</feature>
<comment type="subcellular location">
    <subcellularLocation>
        <location evidence="1 6">Nucleus</location>
    </subcellularLocation>
</comment>
<feature type="compositionally biased region" description="Acidic residues" evidence="7">
    <location>
        <begin position="527"/>
        <end position="551"/>
    </location>
</feature>
<organism evidence="9 10">
    <name type="scientific">Tilletia controversa</name>
    <name type="common">dwarf bunt fungus</name>
    <dbReference type="NCBI Taxonomy" id="13291"/>
    <lineage>
        <taxon>Eukaryota</taxon>
        <taxon>Fungi</taxon>
        <taxon>Dikarya</taxon>
        <taxon>Basidiomycota</taxon>
        <taxon>Ustilaginomycotina</taxon>
        <taxon>Exobasidiomycetes</taxon>
        <taxon>Tilletiales</taxon>
        <taxon>Tilletiaceae</taxon>
        <taxon>Tilletia</taxon>
    </lineage>
</organism>
<dbReference type="Pfam" id="PF12765">
    <property type="entry name" value="Cohesin_HEAT"/>
    <property type="match status" value="1"/>
</dbReference>
<comment type="caution">
    <text evidence="9">The sequence shown here is derived from an EMBL/GenBank/DDBJ whole genome shotgun (WGS) entry which is preliminary data.</text>
</comment>
<feature type="region of interest" description="Disordered" evidence="7">
    <location>
        <begin position="738"/>
        <end position="787"/>
    </location>
</feature>
<dbReference type="InterPro" id="IPR024986">
    <property type="entry name" value="Nipped-B_C"/>
</dbReference>
<feature type="compositionally biased region" description="Low complexity" evidence="7">
    <location>
        <begin position="2143"/>
        <end position="2157"/>
    </location>
</feature>
<keyword evidence="5 6" id="KW-0131">Cell cycle</keyword>
<evidence type="ECO:0000256" key="3">
    <source>
        <dbReference type="ARBA" id="ARBA00022737"/>
    </source>
</evidence>
<feature type="region of interest" description="Disordered" evidence="7">
    <location>
        <begin position="178"/>
        <end position="588"/>
    </location>
</feature>
<dbReference type="PANTHER" id="PTHR21704:SF18">
    <property type="entry name" value="NIPPED-B-LIKE PROTEIN"/>
    <property type="match status" value="1"/>
</dbReference>
<feature type="compositionally biased region" description="Basic and acidic residues" evidence="7">
    <location>
        <begin position="484"/>
        <end position="495"/>
    </location>
</feature>